<evidence type="ECO:0000256" key="4">
    <source>
        <dbReference type="ARBA" id="ARBA00022741"/>
    </source>
</evidence>
<dbReference type="EC" id="2.7.10.2" evidence="2"/>
<evidence type="ECO:0000256" key="2">
    <source>
        <dbReference type="ARBA" id="ARBA00011903"/>
    </source>
</evidence>
<dbReference type="InterPro" id="IPR027417">
    <property type="entry name" value="P-loop_NTPase"/>
</dbReference>
<keyword evidence="4" id="KW-0547">Nucleotide-binding</keyword>
<dbReference type="PANTHER" id="PTHR32309">
    <property type="entry name" value="TYROSINE-PROTEIN KINASE"/>
    <property type="match status" value="1"/>
</dbReference>
<feature type="compositionally biased region" description="Basic and acidic residues" evidence="9">
    <location>
        <begin position="222"/>
        <end position="236"/>
    </location>
</feature>
<evidence type="ECO:0000313" key="11">
    <source>
        <dbReference type="EMBL" id="SJZ87738.1"/>
    </source>
</evidence>
<proteinExistence type="inferred from homology"/>
<keyword evidence="12" id="KW-1185">Reference proteome</keyword>
<keyword evidence="5" id="KW-0418">Kinase</keyword>
<accession>A0A1T4PA71</accession>
<gene>
    <name evidence="11" type="ORF">SAMN02745973_01968</name>
</gene>
<comment type="similarity">
    <text evidence="1">Belongs to the CpsD/CapB family.</text>
</comment>
<dbReference type="Gene3D" id="3.40.50.300">
    <property type="entry name" value="P-loop containing nucleotide triphosphate hydrolases"/>
    <property type="match status" value="1"/>
</dbReference>
<keyword evidence="6" id="KW-0067">ATP-binding</keyword>
<organism evidence="11 12">
    <name type="scientific">Garciella nitratireducens DSM 15102</name>
    <dbReference type="NCBI Taxonomy" id="1121911"/>
    <lineage>
        <taxon>Bacteria</taxon>
        <taxon>Bacillati</taxon>
        <taxon>Bacillota</taxon>
        <taxon>Clostridia</taxon>
        <taxon>Eubacteriales</taxon>
        <taxon>Eubacteriaceae</taxon>
        <taxon>Garciella</taxon>
    </lineage>
</organism>
<feature type="compositionally biased region" description="Basic residues" evidence="9">
    <location>
        <begin position="237"/>
        <end position="247"/>
    </location>
</feature>
<dbReference type="AlphaFoldDB" id="A0A1T4PA71"/>
<sequence>MKLNNLFTIFNPKSPQSEGYRMLRTNLQFASAGKDLRSIVVTSSTPGEGKSTTSINLAVTLAQADNEVLLVDCDLRRSSLHKYLRLSNSKGLSGFLAGMDSLEDVIQKTQVDRLNIITAGPLPPNPAELLGSVTMERFLKTIRNQYDFVILDCPPVVALTDGAVLSASSDGTVLVVASGETPIEVAQTAKENLQKVGANLLGVVLNKTKIDQENYYYYDYNSSKENEEKNPTAEGKRKPRKKKRSMA</sequence>
<dbReference type="Proteomes" id="UP000196365">
    <property type="component" value="Unassembled WGS sequence"/>
</dbReference>
<dbReference type="NCBIfam" id="TIGR01007">
    <property type="entry name" value="eps_fam"/>
    <property type="match status" value="1"/>
</dbReference>
<evidence type="ECO:0000256" key="5">
    <source>
        <dbReference type="ARBA" id="ARBA00022777"/>
    </source>
</evidence>
<dbReference type="GO" id="GO:0042802">
    <property type="term" value="F:identical protein binding"/>
    <property type="evidence" value="ECO:0007669"/>
    <property type="project" value="UniProtKB-ARBA"/>
</dbReference>
<dbReference type="InterPro" id="IPR025669">
    <property type="entry name" value="AAA_dom"/>
</dbReference>
<evidence type="ECO:0000256" key="1">
    <source>
        <dbReference type="ARBA" id="ARBA00007316"/>
    </source>
</evidence>
<name>A0A1T4PA71_9FIRM</name>
<evidence type="ECO:0000259" key="10">
    <source>
        <dbReference type="Pfam" id="PF13614"/>
    </source>
</evidence>
<comment type="catalytic activity">
    <reaction evidence="8">
        <text>L-tyrosyl-[protein] + ATP = O-phospho-L-tyrosyl-[protein] + ADP + H(+)</text>
        <dbReference type="Rhea" id="RHEA:10596"/>
        <dbReference type="Rhea" id="RHEA-COMP:10136"/>
        <dbReference type="Rhea" id="RHEA-COMP:20101"/>
        <dbReference type="ChEBI" id="CHEBI:15378"/>
        <dbReference type="ChEBI" id="CHEBI:30616"/>
        <dbReference type="ChEBI" id="CHEBI:46858"/>
        <dbReference type="ChEBI" id="CHEBI:61978"/>
        <dbReference type="ChEBI" id="CHEBI:456216"/>
        <dbReference type="EC" id="2.7.10.2"/>
    </reaction>
</comment>
<evidence type="ECO:0000256" key="7">
    <source>
        <dbReference type="ARBA" id="ARBA00023137"/>
    </source>
</evidence>
<feature type="domain" description="AAA" evidence="10">
    <location>
        <begin position="38"/>
        <end position="175"/>
    </location>
</feature>
<reference evidence="11 12" key="1">
    <citation type="submission" date="2017-02" db="EMBL/GenBank/DDBJ databases">
        <authorList>
            <person name="Peterson S.W."/>
        </authorList>
    </citation>
    <scope>NUCLEOTIDE SEQUENCE [LARGE SCALE GENOMIC DNA]</scope>
    <source>
        <strain evidence="11 12">DSM 15102</strain>
    </source>
</reference>
<evidence type="ECO:0000256" key="8">
    <source>
        <dbReference type="ARBA" id="ARBA00051245"/>
    </source>
</evidence>
<dbReference type="GO" id="GO:0005886">
    <property type="term" value="C:plasma membrane"/>
    <property type="evidence" value="ECO:0007669"/>
    <property type="project" value="TreeGrafter"/>
</dbReference>
<dbReference type="FunFam" id="3.40.50.300:FF:000527">
    <property type="entry name" value="Tyrosine-protein kinase etk"/>
    <property type="match status" value="1"/>
</dbReference>
<keyword evidence="7" id="KW-0829">Tyrosine-protein kinase</keyword>
<dbReference type="EMBL" id="FUWV01000015">
    <property type="protein sequence ID" value="SJZ87738.1"/>
    <property type="molecule type" value="Genomic_DNA"/>
</dbReference>
<dbReference type="InterPro" id="IPR050445">
    <property type="entry name" value="Bact_polysacc_biosynth/exp"/>
</dbReference>
<dbReference type="InterPro" id="IPR005702">
    <property type="entry name" value="Wzc-like_C"/>
</dbReference>
<dbReference type="GO" id="GO:0005524">
    <property type="term" value="F:ATP binding"/>
    <property type="evidence" value="ECO:0007669"/>
    <property type="project" value="UniProtKB-KW"/>
</dbReference>
<evidence type="ECO:0000313" key="12">
    <source>
        <dbReference type="Proteomes" id="UP000196365"/>
    </source>
</evidence>
<dbReference type="PANTHER" id="PTHR32309:SF13">
    <property type="entry name" value="FERRIC ENTEROBACTIN TRANSPORT PROTEIN FEPE"/>
    <property type="match status" value="1"/>
</dbReference>
<dbReference type="RefSeq" id="WP_200810792.1">
    <property type="nucleotide sequence ID" value="NZ_FUWV01000015.1"/>
</dbReference>
<dbReference type="SUPFAM" id="SSF52540">
    <property type="entry name" value="P-loop containing nucleoside triphosphate hydrolases"/>
    <property type="match status" value="1"/>
</dbReference>
<evidence type="ECO:0000256" key="3">
    <source>
        <dbReference type="ARBA" id="ARBA00022679"/>
    </source>
</evidence>
<protein>
    <recommendedName>
        <fullName evidence="2">non-specific protein-tyrosine kinase</fullName>
        <ecNumber evidence="2">2.7.10.2</ecNumber>
    </recommendedName>
</protein>
<feature type="region of interest" description="Disordered" evidence="9">
    <location>
        <begin position="221"/>
        <end position="247"/>
    </location>
</feature>
<keyword evidence="3" id="KW-0808">Transferase</keyword>
<evidence type="ECO:0000256" key="6">
    <source>
        <dbReference type="ARBA" id="ARBA00022840"/>
    </source>
</evidence>
<dbReference type="CDD" id="cd05387">
    <property type="entry name" value="BY-kinase"/>
    <property type="match status" value="1"/>
</dbReference>
<dbReference type="GO" id="GO:0004715">
    <property type="term" value="F:non-membrane spanning protein tyrosine kinase activity"/>
    <property type="evidence" value="ECO:0007669"/>
    <property type="project" value="UniProtKB-EC"/>
</dbReference>
<dbReference type="Pfam" id="PF13614">
    <property type="entry name" value="AAA_31"/>
    <property type="match status" value="1"/>
</dbReference>
<evidence type="ECO:0000256" key="9">
    <source>
        <dbReference type="SAM" id="MobiDB-lite"/>
    </source>
</evidence>